<organism evidence="2 3">
    <name type="scientific">Puccinia triticina</name>
    <dbReference type="NCBI Taxonomy" id="208348"/>
    <lineage>
        <taxon>Eukaryota</taxon>
        <taxon>Fungi</taxon>
        <taxon>Dikarya</taxon>
        <taxon>Basidiomycota</taxon>
        <taxon>Pucciniomycotina</taxon>
        <taxon>Pucciniomycetes</taxon>
        <taxon>Pucciniales</taxon>
        <taxon>Pucciniaceae</taxon>
        <taxon>Puccinia</taxon>
    </lineage>
</organism>
<dbReference type="Proteomes" id="UP001164743">
    <property type="component" value="Chromosome 5A"/>
</dbReference>
<name>A0ABY7CIE6_9BASI</name>
<sequence>MSWGCGQAPAWAEGWVSTLGDDDGLAVHVHGRAARFSRLPIQMIARACGRPNNTRRGTGAPPAEHARGSVWESGALLPTHALEGAHVPQRKPVASATAFPRGGCGGPREPSRPAAHIAEASARRARRPSSLLLIALGYAGTPASLQLRRDGPASLLML</sequence>
<feature type="region of interest" description="Disordered" evidence="1">
    <location>
        <begin position="95"/>
        <end position="114"/>
    </location>
</feature>
<protein>
    <submittedName>
        <fullName evidence="2">Uncharacterized protein</fullName>
    </submittedName>
</protein>
<dbReference type="GeneID" id="77810658"/>
<proteinExistence type="predicted"/>
<gene>
    <name evidence="2" type="ORF">PtA15_5A95</name>
</gene>
<evidence type="ECO:0000313" key="3">
    <source>
        <dbReference type="Proteomes" id="UP001164743"/>
    </source>
</evidence>
<dbReference type="EMBL" id="CP110425">
    <property type="protein sequence ID" value="WAQ84525.1"/>
    <property type="molecule type" value="Genomic_DNA"/>
</dbReference>
<dbReference type="RefSeq" id="XP_053020080.1">
    <property type="nucleotide sequence ID" value="XM_053169764.1"/>
</dbReference>
<accession>A0ABY7CIE6</accession>
<evidence type="ECO:0000256" key="1">
    <source>
        <dbReference type="SAM" id="MobiDB-lite"/>
    </source>
</evidence>
<keyword evidence="3" id="KW-1185">Reference proteome</keyword>
<reference evidence="2" key="1">
    <citation type="submission" date="2022-10" db="EMBL/GenBank/DDBJ databases">
        <title>Puccinia triticina Genome sequencing and assembly.</title>
        <authorList>
            <person name="Li C."/>
        </authorList>
    </citation>
    <scope>NUCLEOTIDE SEQUENCE</scope>
    <source>
        <strain evidence="2">Pt15</strain>
    </source>
</reference>
<evidence type="ECO:0000313" key="2">
    <source>
        <dbReference type="EMBL" id="WAQ84525.1"/>
    </source>
</evidence>